<sequence>MYVRVATCMSTLYKLKFLRLKIHHFITLVNLMTNYTLILSFHFDPLKNTWLLCIYE</sequence>
<keyword evidence="1" id="KW-0472">Membrane</keyword>
<proteinExistence type="predicted"/>
<keyword evidence="1" id="KW-0812">Transmembrane</keyword>
<evidence type="ECO:0000313" key="2">
    <source>
        <dbReference type="EMBL" id="CDW18588.1"/>
    </source>
</evidence>
<organism evidence="2">
    <name type="scientific">Lepeophtheirus salmonis</name>
    <name type="common">Salmon louse</name>
    <name type="synonym">Caligus salmonis</name>
    <dbReference type="NCBI Taxonomy" id="72036"/>
    <lineage>
        <taxon>Eukaryota</taxon>
        <taxon>Metazoa</taxon>
        <taxon>Ecdysozoa</taxon>
        <taxon>Arthropoda</taxon>
        <taxon>Crustacea</taxon>
        <taxon>Multicrustacea</taxon>
        <taxon>Hexanauplia</taxon>
        <taxon>Copepoda</taxon>
        <taxon>Siphonostomatoida</taxon>
        <taxon>Caligidae</taxon>
        <taxon>Lepeophtheirus</taxon>
    </lineage>
</organism>
<evidence type="ECO:0000256" key="1">
    <source>
        <dbReference type="SAM" id="Phobius"/>
    </source>
</evidence>
<reference evidence="2" key="1">
    <citation type="submission" date="2014-05" db="EMBL/GenBank/DDBJ databases">
        <authorList>
            <person name="Chronopoulou M."/>
        </authorList>
    </citation>
    <scope>NUCLEOTIDE SEQUENCE</scope>
    <source>
        <tissue evidence="2">Whole organism</tissue>
    </source>
</reference>
<feature type="transmembrane region" description="Helical" evidence="1">
    <location>
        <begin position="22"/>
        <end position="43"/>
    </location>
</feature>
<dbReference type="AlphaFoldDB" id="A0A0K2SXT6"/>
<protein>
    <submittedName>
        <fullName evidence="2">Uncharacterized protein</fullName>
    </submittedName>
</protein>
<accession>A0A0K2SXT6</accession>
<keyword evidence="1" id="KW-1133">Transmembrane helix</keyword>
<dbReference type="EMBL" id="HACA01001227">
    <property type="protein sequence ID" value="CDW18588.1"/>
    <property type="molecule type" value="Transcribed_RNA"/>
</dbReference>
<name>A0A0K2SXT6_LEPSM</name>